<name>A0A7D9HNL7_PARCT</name>
<evidence type="ECO:0000256" key="6">
    <source>
        <dbReference type="ARBA" id="ARBA00022787"/>
    </source>
</evidence>
<dbReference type="GO" id="GO:0005741">
    <property type="term" value="C:mitochondrial outer membrane"/>
    <property type="evidence" value="ECO:0007669"/>
    <property type="project" value="UniProtKB-SubCell"/>
</dbReference>
<dbReference type="InterPro" id="IPR018108">
    <property type="entry name" value="MCP_transmembrane"/>
</dbReference>
<evidence type="ECO:0000256" key="1">
    <source>
        <dbReference type="ARBA" id="ARBA00004374"/>
    </source>
</evidence>
<keyword evidence="4 10" id="KW-0812">Transmembrane</keyword>
<evidence type="ECO:0000256" key="3">
    <source>
        <dbReference type="ARBA" id="ARBA00022448"/>
    </source>
</evidence>
<dbReference type="Pfam" id="PF00153">
    <property type="entry name" value="Mito_carr"/>
    <property type="match status" value="2"/>
</dbReference>
<keyword evidence="8" id="KW-0496">Mitochondrion</keyword>
<evidence type="ECO:0000256" key="4">
    <source>
        <dbReference type="ARBA" id="ARBA00022692"/>
    </source>
</evidence>
<accession>A0A7D9HNL7</accession>
<dbReference type="PROSITE" id="PS50920">
    <property type="entry name" value="SOLCAR"/>
    <property type="match status" value="1"/>
</dbReference>
<protein>
    <submittedName>
        <fullName evidence="11">Uncharacterized protein</fullName>
    </submittedName>
</protein>
<keyword evidence="3 10" id="KW-0813">Transport</keyword>
<comment type="subcellular location">
    <subcellularLocation>
        <location evidence="1">Mitochondrion outer membrane</location>
        <topology evidence="1">Multi-pass membrane protein</topology>
    </subcellularLocation>
</comment>
<dbReference type="GO" id="GO:0090149">
    <property type="term" value="P:mitochondrial membrane fission"/>
    <property type="evidence" value="ECO:0007669"/>
    <property type="project" value="InterPro"/>
</dbReference>
<dbReference type="Gene3D" id="1.50.40.10">
    <property type="entry name" value="Mitochondrial carrier domain"/>
    <property type="match status" value="2"/>
</dbReference>
<keyword evidence="9" id="KW-0472">Membrane</keyword>
<dbReference type="InterPro" id="IPR039158">
    <property type="entry name" value="SLC25A46"/>
</dbReference>
<evidence type="ECO:0000313" key="11">
    <source>
        <dbReference type="EMBL" id="CAB3988982.1"/>
    </source>
</evidence>
<comment type="caution">
    <text evidence="11">The sequence shown here is derived from an EMBL/GenBank/DDBJ whole genome shotgun (WGS) entry which is preliminary data.</text>
</comment>
<keyword evidence="6" id="KW-1000">Mitochondrion outer membrane</keyword>
<dbReference type="AlphaFoldDB" id="A0A7D9HNL7"/>
<evidence type="ECO:0000256" key="10">
    <source>
        <dbReference type="RuleBase" id="RU000488"/>
    </source>
</evidence>
<proteinExistence type="inferred from homology"/>
<dbReference type="OrthoDB" id="2403262at2759"/>
<dbReference type="SUPFAM" id="SSF103506">
    <property type="entry name" value="Mitochondrial carrier"/>
    <property type="match status" value="1"/>
</dbReference>
<evidence type="ECO:0000256" key="2">
    <source>
        <dbReference type="ARBA" id="ARBA00006375"/>
    </source>
</evidence>
<dbReference type="PANTHER" id="PTHR21252">
    <property type="entry name" value="TB1 PROTEIN-RELATED"/>
    <property type="match status" value="1"/>
</dbReference>
<gene>
    <name evidence="11" type="ORF">PACLA_8A058447</name>
</gene>
<dbReference type="InterPro" id="IPR023395">
    <property type="entry name" value="MCP_dom_sf"/>
</dbReference>
<comment type="similarity">
    <text evidence="2 10">Belongs to the mitochondrial carrier (TC 2.A.29) family.</text>
</comment>
<sequence length="380" mass="42992">MVNVRFRGVELEESAKSEEARRRNPTAEAERELLDSLADSYLPDAANIENWQRLAGFSIGITSLLIEDFLTHPFIVVRRQCMVNSTARLYHLTPFSVCHIMLQIKRKQGLSTFWKGQGSKLAVRGMNLMAELLISHVTNEQLPREVSGSSTTLTQLAGHFIGKSISIIVTLPFYTASIAETVQTEQIEKKRSPFTFIKEGVFRLIGWQNSTKGHGRLLPLWALVAPTMLHGLVHYVITSCLQHLILTRHKKTTRRESENSEQRPMMEAYFPELMASLTGTVLTEILLYPLETVVYRLHLQGTRTMIDDTDNGFAVVSLCTNYDGFLDCFSRIKSEEGLAGFYKGFGALLLQYLVQYLVLRFTKGIYMAISHDYRGGSTNK</sequence>
<dbReference type="Proteomes" id="UP001152795">
    <property type="component" value="Unassembled WGS sequence"/>
</dbReference>
<dbReference type="EMBL" id="CACRXK020001414">
    <property type="protein sequence ID" value="CAB3988982.1"/>
    <property type="molecule type" value="Genomic_DNA"/>
</dbReference>
<keyword evidence="5" id="KW-0677">Repeat</keyword>
<evidence type="ECO:0000256" key="9">
    <source>
        <dbReference type="ARBA" id="ARBA00023136"/>
    </source>
</evidence>
<evidence type="ECO:0000313" key="12">
    <source>
        <dbReference type="Proteomes" id="UP001152795"/>
    </source>
</evidence>
<evidence type="ECO:0000256" key="5">
    <source>
        <dbReference type="ARBA" id="ARBA00022737"/>
    </source>
</evidence>
<organism evidence="11 12">
    <name type="scientific">Paramuricea clavata</name>
    <name type="common">Red gorgonian</name>
    <name type="synonym">Violescent sea-whip</name>
    <dbReference type="NCBI Taxonomy" id="317549"/>
    <lineage>
        <taxon>Eukaryota</taxon>
        <taxon>Metazoa</taxon>
        <taxon>Cnidaria</taxon>
        <taxon>Anthozoa</taxon>
        <taxon>Octocorallia</taxon>
        <taxon>Malacalcyonacea</taxon>
        <taxon>Plexauridae</taxon>
        <taxon>Paramuricea</taxon>
    </lineage>
</organism>
<reference evidence="11" key="1">
    <citation type="submission" date="2020-04" db="EMBL/GenBank/DDBJ databases">
        <authorList>
            <person name="Alioto T."/>
            <person name="Alioto T."/>
            <person name="Gomez Garrido J."/>
        </authorList>
    </citation>
    <scope>NUCLEOTIDE SEQUENCE</scope>
    <source>
        <strain evidence="11">A484AB</strain>
    </source>
</reference>
<keyword evidence="7" id="KW-1133">Transmembrane helix</keyword>
<dbReference type="PANTHER" id="PTHR21252:SF2">
    <property type="entry name" value="MITOCHONDRIAL OUTER MEMBRANE PROTEIN SLC25A46"/>
    <property type="match status" value="1"/>
</dbReference>
<evidence type="ECO:0000256" key="8">
    <source>
        <dbReference type="ARBA" id="ARBA00023128"/>
    </source>
</evidence>
<evidence type="ECO:0000256" key="7">
    <source>
        <dbReference type="ARBA" id="ARBA00022989"/>
    </source>
</evidence>
<keyword evidence="12" id="KW-1185">Reference proteome</keyword>